<evidence type="ECO:0000313" key="2">
    <source>
        <dbReference type="EMBL" id="OWV05227.1"/>
    </source>
</evidence>
<evidence type="ECO:0000256" key="1">
    <source>
        <dbReference type="SAM" id="MobiDB-lite"/>
    </source>
</evidence>
<gene>
    <name evidence="2" type="ORF">B5D80_18445</name>
</gene>
<protein>
    <submittedName>
        <fullName evidence="2">Uncharacterized protein</fullName>
    </submittedName>
</protein>
<dbReference type="RefSeq" id="WP_088645127.1">
    <property type="nucleotide sequence ID" value="NZ_MZMV01000030.1"/>
</dbReference>
<comment type="caution">
    <text evidence="2">The sequence shown here is derived from an EMBL/GenBank/DDBJ whole genome shotgun (WGS) entry which is preliminary data.</text>
</comment>
<dbReference type="OrthoDB" id="9946951at2"/>
<keyword evidence="3" id="KW-1185">Reference proteome</keyword>
<sequence length="205" mass="21872">MDAAAWVGLVAALVAVIAAVIAALQASSARRQAVAAEQELADNRAERERSSLIQGRLAAVDYHQAVTLYVRALYGAAETGDGRDAASEREEAARASLLRAVNAVSNPELAEEIINLWQQVRLVELMHHRLGGDTDPDLLKDLREAVILTSLVANSLASKLGDPVWTDPPLKLSRDLPPHDHGNGPCMTSCFSDGSRSSPHPRGAS</sequence>
<accession>A0A246RJM4</accession>
<feature type="compositionally biased region" description="Basic and acidic residues" evidence="1">
    <location>
        <begin position="172"/>
        <end position="182"/>
    </location>
</feature>
<feature type="region of interest" description="Disordered" evidence="1">
    <location>
        <begin position="171"/>
        <end position="205"/>
    </location>
</feature>
<reference evidence="2 3" key="1">
    <citation type="submission" date="2017-03" db="EMBL/GenBank/DDBJ databases">
        <title>Whole genome sequence of Micromonospora wenchangensis, isolated from mangrove soil.</title>
        <authorList>
            <person name="Yang H."/>
        </authorList>
    </citation>
    <scope>NUCLEOTIDE SEQUENCE [LARGE SCALE GENOMIC DNA]</scope>
    <source>
        <strain evidence="2 3">CCTCC AA 2012002</strain>
    </source>
</reference>
<organism evidence="2 3">
    <name type="scientific">Micromonospora wenchangensis</name>
    <dbReference type="NCBI Taxonomy" id="1185415"/>
    <lineage>
        <taxon>Bacteria</taxon>
        <taxon>Bacillati</taxon>
        <taxon>Actinomycetota</taxon>
        <taxon>Actinomycetes</taxon>
        <taxon>Micromonosporales</taxon>
        <taxon>Micromonosporaceae</taxon>
        <taxon>Micromonospora</taxon>
    </lineage>
</organism>
<evidence type="ECO:0000313" key="3">
    <source>
        <dbReference type="Proteomes" id="UP000197174"/>
    </source>
</evidence>
<dbReference type="Proteomes" id="UP000197174">
    <property type="component" value="Unassembled WGS sequence"/>
</dbReference>
<dbReference type="EMBL" id="MZMV01000030">
    <property type="protein sequence ID" value="OWV05227.1"/>
    <property type="molecule type" value="Genomic_DNA"/>
</dbReference>
<dbReference type="AlphaFoldDB" id="A0A246RJM4"/>
<proteinExistence type="predicted"/>
<feature type="compositionally biased region" description="Polar residues" evidence="1">
    <location>
        <begin position="189"/>
        <end position="198"/>
    </location>
</feature>
<name>A0A246RJM4_9ACTN</name>